<dbReference type="InterPro" id="IPR007050">
    <property type="entry name" value="HTH_bacterioopsin"/>
</dbReference>
<evidence type="ECO:0000259" key="3">
    <source>
        <dbReference type="Pfam" id="PF04967"/>
    </source>
</evidence>
<proteinExistence type="predicted"/>
<dbReference type="Pfam" id="PF04967">
    <property type="entry name" value="HTH_10"/>
    <property type="match status" value="1"/>
</dbReference>
<protein>
    <submittedName>
        <fullName evidence="4">Putative DNA binding protein</fullName>
    </submittedName>
</protein>
<keyword evidence="1" id="KW-0805">Transcription regulation</keyword>
<keyword evidence="5" id="KW-1185">Reference proteome</keyword>
<dbReference type="AlphaFoldDB" id="A0A495QQG9"/>
<dbReference type="EMBL" id="RBWW01000004">
    <property type="protein sequence ID" value="RKS75179.1"/>
    <property type="molecule type" value="Genomic_DNA"/>
</dbReference>
<reference evidence="4 5" key="1">
    <citation type="submission" date="2018-10" db="EMBL/GenBank/DDBJ databases">
        <title>Genomic Encyclopedia of Archaeal and Bacterial Type Strains, Phase II (KMG-II): from individual species to whole genera.</title>
        <authorList>
            <person name="Goeker M."/>
        </authorList>
    </citation>
    <scope>NUCLEOTIDE SEQUENCE [LARGE SCALE GENOMIC DNA]</scope>
    <source>
        <strain evidence="4 5">DSM 11927</strain>
    </source>
</reference>
<evidence type="ECO:0000256" key="1">
    <source>
        <dbReference type="ARBA" id="ARBA00023015"/>
    </source>
</evidence>
<keyword evidence="2" id="KW-0804">Transcription</keyword>
<name>A0A495QQG9_9EURY</name>
<evidence type="ECO:0000313" key="4">
    <source>
        <dbReference type="EMBL" id="RKS75179.1"/>
    </source>
</evidence>
<evidence type="ECO:0000256" key="2">
    <source>
        <dbReference type="ARBA" id="ARBA00023163"/>
    </source>
</evidence>
<gene>
    <name evidence="4" type="ORF">BDK61_4723</name>
</gene>
<evidence type="ECO:0000313" key="5">
    <source>
        <dbReference type="Proteomes" id="UP000268233"/>
    </source>
</evidence>
<sequence>MSRQYSYCYMSTAPPEMGTHLTLDLWHPECWAIQATEELPGGVLAHAIYDTIGGGSAKTSGIFTAYGESESEVTDLLAHIESSSLTGELREVETRFDTQRVASGTVSYEFFLEYDPNDMICPQLLEHGFVHNAPGRIEDGRESWHVCYAGERSEITSELDSIRERTEAEIDIARISSGGQEDRRSQLLNTLTPKQRNAFKLAQERGYYEWPREVSTRELADEFGVAKTTFLGHLRRAESVLLDF</sequence>
<dbReference type="Proteomes" id="UP000268233">
    <property type="component" value="Unassembled WGS sequence"/>
</dbReference>
<dbReference type="PANTHER" id="PTHR34236:SF1">
    <property type="entry name" value="DIMETHYL SULFOXIDE REDUCTASE TRANSCRIPTIONAL ACTIVATOR"/>
    <property type="match status" value="1"/>
</dbReference>
<organism evidence="4 5">
    <name type="scientific">Haloarcula quadrata</name>
    <dbReference type="NCBI Taxonomy" id="182779"/>
    <lineage>
        <taxon>Archaea</taxon>
        <taxon>Methanobacteriati</taxon>
        <taxon>Methanobacteriota</taxon>
        <taxon>Stenosarchaea group</taxon>
        <taxon>Halobacteria</taxon>
        <taxon>Halobacteriales</taxon>
        <taxon>Haloarculaceae</taxon>
        <taxon>Haloarcula</taxon>
    </lineage>
</organism>
<accession>A0A495QQG9</accession>
<feature type="domain" description="HTH bat-type" evidence="3">
    <location>
        <begin position="191"/>
        <end position="242"/>
    </location>
</feature>
<dbReference type="PANTHER" id="PTHR34236">
    <property type="entry name" value="DIMETHYL SULFOXIDE REDUCTASE TRANSCRIPTIONAL ACTIVATOR"/>
    <property type="match status" value="1"/>
</dbReference>
<comment type="caution">
    <text evidence="4">The sequence shown here is derived from an EMBL/GenBank/DDBJ whole genome shotgun (WGS) entry which is preliminary data.</text>
</comment>